<organism evidence="14 15">
    <name type="scientific">Brachybacterium massiliense</name>
    <dbReference type="NCBI Taxonomy" id="1755098"/>
    <lineage>
        <taxon>Bacteria</taxon>
        <taxon>Bacillati</taxon>
        <taxon>Actinomycetota</taxon>
        <taxon>Actinomycetes</taxon>
        <taxon>Micrococcales</taxon>
        <taxon>Dermabacteraceae</taxon>
        <taxon>Brachybacterium</taxon>
    </lineage>
</organism>
<comment type="subcellular location">
    <subcellularLocation>
        <location evidence="1">Cytoplasm</location>
    </subcellularLocation>
</comment>
<comment type="caution">
    <text evidence="14">The sequence shown here is derived from an EMBL/GenBank/DDBJ whole genome shotgun (WGS) entry which is preliminary data.</text>
</comment>
<dbReference type="GO" id="GO:0000976">
    <property type="term" value="F:transcription cis-regulatory region binding"/>
    <property type="evidence" value="ECO:0007669"/>
    <property type="project" value="TreeGrafter"/>
</dbReference>
<keyword evidence="4" id="KW-0963">Cytoplasm</keyword>
<dbReference type="InterPro" id="IPR036390">
    <property type="entry name" value="WH_DNA-bd_sf"/>
</dbReference>
<feature type="binding site" evidence="12">
    <location>
        <position position="76"/>
    </location>
    <ligand>
        <name>Fe cation</name>
        <dbReference type="ChEBI" id="CHEBI:24875"/>
    </ligand>
</feature>
<gene>
    <name evidence="14" type="ORF">K8V81_07870</name>
</gene>
<feature type="binding site" evidence="11">
    <location>
        <position position="122"/>
    </location>
    <ligand>
        <name>Zn(2+)</name>
        <dbReference type="ChEBI" id="CHEBI:29105"/>
    </ligand>
</feature>
<dbReference type="AlphaFoldDB" id="A0A921SXA4"/>
<dbReference type="PANTHER" id="PTHR33202">
    <property type="entry name" value="ZINC UPTAKE REGULATION PROTEIN"/>
    <property type="match status" value="1"/>
</dbReference>
<dbReference type="Gene3D" id="3.30.1490.190">
    <property type="match status" value="1"/>
</dbReference>
<comment type="subunit">
    <text evidence="3">Homodimer.</text>
</comment>
<feature type="region of interest" description="Disordered" evidence="13">
    <location>
        <begin position="123"/>
        <end position="157"/>
    </location>
</feature>
<sequence length="157" mass="17743">MQRNTRQRTAILETLSRQDDFRSAQQIHEQMRADGETVGLATVYRNLQTLARSGRLDVLVAADGESLYRQCEDTGHHHHLVCRRCGRTVEFLAPKLESSMTAIAHEHGFSEVDHTLEVFGLCPDHSAQGTVPDEDPDDESDENDQDDQDDQDEARAR</sequence>
<dbReference type="Proteomes" id="UP000742460">
    <property type="component" value="Unassembled WGS sequence"/>
</dbReference>
<dbReference type="EMBL" id="DYUE01000177">
    <property type="protein sequence ID" value="HJG91628.1"/>
    <property type="molecule type" value="Genomic_DNA"/>
</dbReference>
<dbReference type="PANTHER" id="PTHR33202:SF2">
    <property type="entry name" value="FERRIC UPTAKE REGULATION PROTEIN"/>
    <property type="match status" value="1"/>
</dbReference>
<comment type="similarity">
    <text evidence="2">Belongs to the Fur family.</text>
</comment>
<keyword evidence="5" id="KW-0678">Repressor</keyword>
<evidence type="ECO:0000256" key="13">
    <source>
        <dbReference type="SAM" id="MobiDB-lite"/>
    </source>
</evidence>
<comment type="cofactor">
    <cofactor evidence="11">
        <name>Zn(2+)</name>
        <dbReference type="ChEBI" id="CHEBI:29105"/>
    </cofactor>
    <text evidence="11">Binds 1 zinc ion per subunit.</text>
</comment>
<keyword evidence="10" id="KW-0804">Transcription</keyword>
<dbReference type="SUPFAM" id="SSF46785">
    <property type="entry name" value="Winged helix' DNA-binding domain"/>
    <property type="match status" value="1"/>
</dbReference>
<dbReference type="GO" id="GO:0005829">
    <property type="term" value="C:cytosol"/>
    <property type="evidence" value="ECO:0007669"/>
    <property type="project" value="TreeGrafter"/>
</dbReference>
<accession>A0A921SXA4</accession>
<evidence type="ECO:0000256" key="8">
    <source>
        <dbReference type="ARBA" id="ARBA00023015"/>
    </source>
</evidence>
<comment type="cofactor">
    <cofactor evidence="12">
        <name>Mn(2+)</name>
        <dbReference type="ChEBI" id="CHEBI:29035"/>
    </cofactor>
    <cofactor evidence="12">
        <name>Fe(2+)</name>
        <dbReference type="ChEBI" id="CHEBI:29033"/>
    </cofactor>
    <text evidence="12">Binds 1 Mn(2+) or Fe(2+) ion per subunit.</text>
</comment>
<evidence type="ECO:0000256" key="1">
    <source>
        <dbReference type="ARBA" id="ARBA00004496"/>
    </source>
</evidence>
<keyword evidence="9" id="KW-0238">DNA-binding</keyword>
<dbReference type="Gene3D" id="1.10.10.10">
    <property type="entry name" value="Winged helix-like DNA-binding domain superfamily/Winged helix DNA-binding domain"/>
    <property type="match status" value="1"/>
</dbReference>
<evidence type="ECO:0000256" key="6">
    <source>
        <dbReference type="ARBA" id="ARBA00022723"/>
    </source>
</evidence>
<evidence type="ECO:0000256" key="12">
    <source>
        <dbReference type="PIRSR" id="PIRSR602481-2"/>
    </source>
</evidence>
<evidence type="ECO:0000256" key="7">
    <source>
        <dbReference type="ARBA" id="ARBA00022833"/>
    </source>
</evidence>
<evidence type="ECO:0000256" key="5">
    <source>
        <dbReference type="ARBA" id="ARBA00022491"/>
    </source>
</evidence>
<dbReference type="Pfam" id="PF01475">
    <property type="entry name" value="FUR"/>
    <property type="match status" value="1"/>
</dbReference>
<feature type="compositionally biased region" description="Acidic residues" evidence="13">
    <location>
        <begin position="132"/>
        <end position="157"/>
    </location>
</feature>
<keyword evidence="6 11" id="KW-0479">Metal-binding</keyword>
<feature type="binding site" evidence="11">
    <location>
        <position position="82"/>
    </location>
    <ligand>
        <name>Zn(2+)</name>
        <dbReference type="ChEBI" id="CHEBI:29105"/>
    </ligand>
</feature>
<dbReference type="GO" id="GO:0008270">
    <property type="term" value="F:zinc ion binding"/>
    <property type="evidence" value="ECO:0007669"/>
    <property type="project" value="TreeGrafter"/>
</dbReference>
<keyword evidence="12" id="KW-0408">Iron</keyword>
<reference evidence="14" key="2">
    <citation type="submission" date="2021-09" db="EMBL/GenBank/DDBJ databases">
        <authorList>
            <person name="Gilroy R."/>
        </authorList>
    </citation>
    <scope>NUCLEOTIDE SEQUENCE</scope>
    <source>
        <strain evidence="14">ChiGjej5B5-22894</strain>
    </source>
</reference>
<protein>
    <submittedName>
        <fullName evidence="14">Transcriptional repressor</fullName>
    </submittedName>
</protein>
<evidence type="ECO:0000256" key="10">
    <source>
        <dbReference type="ARBA" id="ARBA00023163"/>
    </source>
</evidence>
<dbReference type="InterPro" id="IPR036388">
    <property type="entry name" value="WH-like_DNA-bd_sf"/>
</dbReference>
<dbReference type="GO" id="GO:0045892">
    <property type="term" value="P:negative regulation of DNA-templated transcription"/>
    <property type="evidence" value="ECO:0007669"/>
    <property type="project" value="TreeGrafter"/>
</dbReference>
<dbReference type="CDD" id="cd07153">
    <property type="entry name" value="Fur_like"/>
    <property type="match status" value="1"/>
</dbReference>
<evidence type="ECO:0000256" key="3">
    <source>
        <dbReference type="ARBA" id="ARBA00011738"/>
    </source>
</evidence>
<evidence type="ECO:0000256" key="4">
    <source>
        <dbReference type="ARBA" id="ARBA00022490"/>
    </source>
</evidence>
<dbReference type="FunFam" id="1.10.10.10:FF:000459">
    <property type="entry name" value="Ferric uptake regulation protein"/>
    <property type="match status" value="1"/>
</dbReference>
<dbReference type="InterPro" id="IPR002481">
    <property type="entry name" value="FUR"/>
</dbReference>
<dbReference type="InterPro" id="IPR043135">
    <property type="entry name" value="Fur_C"/>
</dbReference>
<dbReference type="GO" id="GO:1900376">
    <property type="term" value="P:regulation of secondary metabolite biosynthetic process"/>
    <property type="evidence" value="ECO:0007669"/>
    <property type="project" value="TreeGrafter"/>
</dbReference>
<evidence type="ECO:0000256" key="2">
    <source>
        <dbReference type="ARBA" id="ARBA00007957"/>
    </source>
</evidence>
<evidence type="ECO:0000313" key="14">
    <source>
        <dbReference type="EMBL" id="HJG91628.1"/>
    </source>
</evidence>
<evidence type="ECO:0000256" key="9">
    <source>
        <dbReference type="ARBA" id="ARBA00023125"/>
    </source>
</evidence>
<evidence type="ECO:0000313" key="15">
    <source>
        <dbReference type="Proteomes" id="UP000742460"/>
    </source>
</evidence>
<proteinExistence type="inferred from homology"/>
<keyword evidence="8" id="KW-0805">Transcription regulation</keyword>
<feature type="binding site" evidence="12">
    <location>
        <position position="114"/>
    </location>
    <ligand>
        <name>Fe cation</name>
        <dbReference type="ChEBI" id="CHEBI:24875"/>
    </ligand>
</feature>
<name>A0A921SXA4_9MICO</name>
<reference evidence="14" key="1">
    <citation type="journal article" date="2021" name="PeerJ">
        <title>Extensive microbial diversity within the chicken gut microbiome revealed by metagenomics and culture.</title>
        <authorList>
            <person name="Gilroy R."/>
            <person name="Ravi A."/>
            <person name="Getino M."/>
            <person name="Pursley I."/>
            <person name="Horton D.L."/>
            <person name="Alikhan N.F."/>
            <person name="Baker D."/>
            <person name="Gharbi K."/>
            <person name="Hall N."/>
            <person name="Watson M."/>
            <person name="Adriaenssens E.M."/>
            <person name="Foster-Nyarko E."/>
            <person name="Jarju S."/>
            <person name="Secka A."/>
            <person name="Antonio M."/>
            <person name="Oren A."/>
            <person name="Chaudhuri R.R."/>
            <person name="La Ragione R."/>
            <person name="Hildebrand F."/>
            <person name="Pallen M.J."/>
        </authorList>
    </citation>
    <scope>NUCLEOTIDE SEQUENCE</scope>
    <source>
        <strain evidence="14">ChiGjej5B5-22894</strain>
    </source>
</reference>
<keyword evidence="7 11" id="KW-0862">Zinc</keyword>
<dbReference type="GO" id="GO:0003700">
    <property type="term" value="F:DNA-binding transcription factor activity"/>
    <property type="evidence" value="ECO:0007669"/>
    <property type="project" value="InterPro"/>
</dbReference>
<feature type="binding site" evidence="12">
    <location>
        <position position="97"/>
    </location>
    <ligand>
        <name>Fe cation</name>
        <dbReference type="ChEBI" id="CHEBI:24875"/>
    </ligand>
</feature>
<feature type="binding site" evidence="11">
    <location>
        <position position="85"/>
    </location>
    <ligand>
        <name>Zn(2+)</name>
        <dbReference type="ChEBI" id="CHEBI:29105"/>
    </ligand>
</feature>
<evidence type="ECO:0000256" key="11">
    <source>
        <dbReference type="PIRSR" id="PIRSR602481-1"/>
    </source>
</evidence>